<dbReference type="STRING" id="290052.ASU35_10955"/>
<reference evidence="1 2" key="1">
    <citation type="submission" date="2015-11" db="EMBL/GenBank/DDBJ databases">
        <title>Butyribacter intestini gen. nov., sp. nov., a butyric acid-producing bacterium of the family Lachnospiraceae isolated from the human faeces.</title>
        <authorList>
            <person name="Zou Y."/>
            <person name="Xue W."/>
            <person name="Luo G."/>
            <person name="Lv M."/>
        </authorList>
    </citation>
    <scope>NUCLEOTIDE SEQUENCE [LARGE SCALE GENOMIC DNA]</scope>
    <source>
        <strain evidence="1 2">ACET-33324</strain>
    </source>
</reference>
<protein>
    <recommendedName>
        <fullName evidence="3">Transcriptional regulator</fullName>
    </recommendedName>
</protein>
<dbReference type="AlphaFoldDB" id="A0A0V8QEC5"/>
<dbReference type="OrthoDB" id="122670at2"/>
<evidence type="ECO:0000313" key="1">
    <source>
        <dbReference type="EMBL" id="KSV58936.1"/>
    </source>
</evidence>
<gene>
    <name evidence="1" type="ORF">ASU35_10955</name>
</gene>
<accession>A0A0V8QEC5</accession>
<dbReference type="InterPro" id="IPR025427">
    <property type="entry name" value="DUF4160"/>
</dbReference>
<dbReference type="EMBL" id="LNAM01000156">
    <property type="protein sequence ID" value="KSV58936.1"/>
    <property type="molecule type" value="Genomic_DNA"/>
</dbReference>
<dbReference type="Proteomes" id="UP000054874">
    <property type="component" value="Unassembled WGS sequence"/>
</dbReference>
<keyword evidence="2" id="KW-1185">Reference proteome</keyword>
<proteinExistence type="predicted"/>
<name>A0A0V8QEC5_9FIRM</name>
<evidence type="ECO:0000313" key="2">
    <source>
        <dbReference type="Proteomes" id="UP000054874"/>
    </source>
</evidence>
<comment type="caution">
    <text evidence="1">The sequence shown here is derived from an EMBL/GenBank/DDBJ whole genome shotgun (WGS) entry which is preliminary data.</text>
</comment>
<evidence type="ECO:0008006" key="3">
    <source>
        <dbReference type="Google" id="ProtNLM"/>
    </source>
</evidence>
<dbReference type="RefSeq" id="WP_058352849.1">
    <property type="nucleotide sequence ID" value="NZ_CABMMD010000156.1"/>
</dbReference>
<sequence length="86" mass="10073">MPTICMFRGIKVYINWREHQLSQFHATYGGKKVIVSINDLEVMEGGIPSKQLKMLLGWAAFHHEELMENWKLAEDMQELFPIEPLK</sequence>
<organism evidence="1 2">
    <name type="scientific">Acetivibrio ethanolgignens</name>
    <dbReference type="NCBI Taxonomy" id="290052"/>
    <lineage>
        <taxon>Bacteria</taxon>
        <taxon>Bacillati</taxon>
        <taxon>Bacillota</taxon>
        <taxon>Clostridia</taxon>
        <taxon>Eubacteriales</taxon>
        <taxon>Oscillospiraceae</taxon>
        <taxon>Acetivibrio</taxon>
    </lineage>
</organism>
<dbReference type="Pfam" id="PF13711">
    <property type="entry name" value="DUF4160"/>
    <property type="match status" value="1"/>
</dbReference>